<dbReference type="Pfam" id="PF07963">
    <property type="entry name" value="N_methyl"/>
    <property type="match status" value="1"/>
</dbReference>
<dbReference type="NCBIfam" id="TIGR02532">
    <property type="entry name" value="IV_pilin_GFxxxE"/>
    <property type="match status" value="1"/>
</dbReference>
<dbReference type="AlphaFoldDB" id="E1Y8W1"/>
<proteinExistence type="predicted"/>
<dbReference type="Gene3D" id="3.30.700.10">
    <property type="entry name" value="Glycoprotein, Type 4 Pilin"/>
    <property type="match status" value="1"/>
</dbReference>
<dbReference type="EMBL" id="FR695864">
    <property type="protein sequence ID" value="CBX27005.1"/>
    <property type="molecule type" value="Genomic_DNA"/>
</dbReference>
<protein>
    <recommendedName>
        <fullName evidence="3">Prepilin-type N-terminal cleavage/methylation domain-containing protein</fullName>
    </recommendedName>
</protein>
<keyword evidence="1" id="KW-0472">Membrane</keyword>
<evidence type="ECO:0008006" key="3">
    <source>
        <dbReference type="Google" id="ProtNLM"/>
    </source>
</evidence>
<dbReference type="InterPro" id="IPR012902">
    <property type="entry name" value="N_methyl_site"/>
</dbReference>
<keyword evidence="1" id="KW-0812">Transmembrane</keyword>
<keyword evidence="1" id="KW-1133">Transmembrane helix</keyword>
<accession>E1Y8W1</accession>
<feature type="transmembrane region" description="Helical" evidence="1">
    <location>
        <begin position="20"/>
        <end position="37"/>
    </location>
</feature>
<evidence type="ECO:0000256" key="1">
    <source>
        <dbReference type="SAM" id="Phobius"/>
    </source>
</evidence>
<dbReference type="InterPro" id="IPR045584">
    <property type="entry name" value="Pilin-like"/>
</dbReference>
<gene>
    <name evidence="2" type="ORF">N47_A10340</name>
</gene>
<organism evidence="2">
    <name type="scientific">uncultured Desulfobacterium sp</name>
    <dbReference type="NCBI Taxonomy" id="201089"/>
    <lineage>
        <taxon>Bacteria</taxon>
        <taxon>Pseudomonadati</taxon>
        <taxon>Thermodesulfobacteriota</taxon>
        <taxon>Desulfobacteria</taxon>
        <taxon>Desulfobacterales</taxon>
        <taxon>Desulfobacteriaceae</taxon>
        <taxon>Desulfobacterium</taxon>
        <taxon>environmental samples</taxon>
    </lineage>
</organism>
<sequence>MKEYITLHLNKLKEDNGFTLIELLTVMAIIGILVVIGSDMYMNYRAKAYDAAAISDGRQLLNAVMNSIVSSDDVDYAHAENGGNRVGATDTSGSPRAPILFLSPSTRLRIDGPSNTPGDIFIEAHLYSVGGTKDSSPSGRREFYCIVDEANGLSSFSIE</sequence>
<name>E1Y8W1_9BACT</name>
<dbReference type="SUPFAM" id="SSF54523">
    <property type="entry name" value="Pili subunits"/>
    <property type="match status" value="1"/>
</dbReference>
<evidence type="ECO:0000313" key="2">
    <source>
        <dbReference type="EMBL" id="CBX27005.1"/>
    </source>
</evidence>
<reference evidence="2" key="1">
    <citation type="journal article" date="2011" name="Environ. Microbiol.">
        <title>Genomic insights into the metabolic potential of the polycyclic aromatic hydrocarbon degrading sulfate-reducing Deltaproteobacterium N47.</title>
        <authorList>
            <person name="Bergmann F."/>
            <person name="Selesi D."/>
            <person name="Weinmaier T."/>
            <person name="Tischler P."/>
            <person name="Rattei T."/>
            <person name="Meckenstock R.U."/>
        </authorList>
    </citation>
    <scope>NUCLEOTIDE SEQUENCE</scope>
</reference>